<accession>A0A167B5D9</accession>
<evidence type="ECO:0000256" key="1">
    <source>
        <dbReference type="SAM" id="MobiDB-lite"/>
    </source>
</evidence>
<dbReference type="SUPFAM" id="SSF52266">
    <property type="entry name" value="SGNH hydrolase"/>
    <property type="match status" value="1"/>
</dbReference>
<keyword evidence="4" id="KW-1185">Reference proteome</keyword>
<dbReference type="PANTHER" id="PTHR30383">
    <property type="entry name" value="THIOESTERASE 1/PROTEASE 1/LYSOPHOSPHOLIPASE L1"/>
    <property type="match status" value="1"/>
</dbReference>
<dbReference type="STRING" id="1573173.A0A167B5D9"/>
<dbReference type="InterPro" id="IPR013783">
    <property type="entry name" value="Ig-like_fold"/>
</dbReference>
<dbReference type="InterPro" id="IPR036514">
    <property type="entry name" value="SGNH_hydro_sf"/>
</dbReference>
<dbReference type="SUPFAM" id="SSF49265">
    <property type="entry name" value="Fibronectin type III"/>
    <property type="match status" value="1"/>
</dbReference>
<protein>
    <submittedName>
        <fullName evidence="3">Fibronectin type iii domain-containing protein</fullName>
    </submittedName>
</protein>
<dbReference type="CDD" id="cd00063">
    <property type="entry name" value="FN3"/>
    <property type="match status" value="1"/>
</dbReference>
<dbReference type="PANTHER" id="PTHR30383:SF19">
    <property type="entry name" value="FIBRONECTIN TYPE-III DOMAIN-CONTAINING PROTEIN"/>
    <property type="match status" value="1"/>
</dbReference>
<dbReference type="AlphaFoldDB" id="A0A167B5D9"/>
<dbReference type="GO" id="GO:0004622">
    <property type="term" value="F:phosphatidylcholine lysophospholipase activity"/>
    <property type="evidence" value="ECO:0007669"/>
    <property type="project" value="TreeGrafter"/>
</dbReference>
<dbReference type="Proteomes" id="UP000076584">
    <property type="component" value="Unassembled WGS sequence"/>
</dbReference>
<evidence type="ECO:0000259" key="2">
    <source>
        <dbReference type="PROSITE" id="PS50853"/>
    </source>
</evidence>
<name>A0A167B5D9_COLIC</name>
<comment type="caution">
    <text evidence="3">The sequence shown here is derived from an EMBL/GenBank/DDBJ whole genome shotgun (WGS) entry which is preliminary data.</text>
</comment>
<dbReference type="InterPro" id="IPR036116">
    <property type="entry name" value="FN3_sf"/>
</dbReference>
<dbReference type="PROSITE" id="PS50853">
    <property type="entry name" value="FN3"/>
    <property type="match status" value="1"/>
</dbReference>
<organism evidence="3 4">
    <name type="scientific">Colletotrichum incanum</name>
    <name type="common">Soybean anthracnose fungus</name>
    <dbReference type="NCBI Taxonomy" id="1573173"/>
    <lineage>
        <taxon>Eukaryota</taxon>
        <taxon>Fungi</taxon>
        <taxon>Dikarya</taxon>
        <taxon>Ascomycota</taxon>
        <taxon>Pezizomycotina</taxon>
        <taxon>Sordariomycetes</taxon>
        <taxon>Hypocreomycetidae</taxon>
        <taxon>Glomerellales</taxon>
        <taxon>Glomerellaceae</taxon>
        <taxon>Colletotrichum</taxon>
        <taxon>Colletotrichum spaethianum species complex</taxon>
    </lineage>
</organism>
<dbReference type="Gene3D" id="2.60.40.10">
    <property type="entry name" value="Immunoglobulins"/>
    <property type="match status" value="1"/>
</dbReference>
<evidence type="ECO:0000313" key="4">
    <source>
        <dbReference type="Proteomes" id="UP000076584"/>
    </source>
</evidence>
<sequence length="375" mass="42362">MGDSIENCTAPIRIMIVGDSMSQGREGDFTRRYRLWQWLKQEKVNFEFVGPYKGTKSPDEPRPPQPPALTKELMPDTDVPIDRGGYAVGVHFNSYHFSRWGQQVTQCKDLMQDQAERFRPDYVLVMLGFNDMGWGVAGAEGTLVAMRQLIDRARAEKPNIKFTIANVPQRTPVDGTEKLIPMIDRYNQLLQISVRKWGTQESPVELVEIRDGYNCFRGSYDGLHPNAFGEYQIARAFSQSLVRGYAIGTHNLNIPREIPERPTSVPTNVVAEAVSYGVALTWNSVYGALGYDVRSRTDSDSPWNESRTDVNRYDSTWTQEGQEYHYQVRTYNGENLTSAWSKVVSAISHPKTAGFKKCGCNGESDYLGLIECDAV</sequence>
<dbReference type="Pfam" id="PF13472">
    <property type="entry name" value="Lipase_GDSL_2"/>
    <property type="match status" value="1"/>
</dbReference>
<evidence type="ECO:0000313" key="3">
    <source>
        <dbReference type="EMBL" id="KZL80907.1"/>
    </source>
</evidence>
<feature type="region of interest" description="Disordered" evidence="1">
    <location>
        <begin position="50"/>
        <end position="73"/>
    </location>
</feature>
<proteinExistence type="predicted"/>
<dbReference type="CDD" id="cd01833">
    <property type="entry name" value="XynB_like"/>
    <property type="match status" value="1"/>
</dbReference>
<dbReference type="InterPro" id="IPR013830">
    <property type="entry name" value="SGNH_hydro"/>
</dbReference>
<dbReference type="EMBL" id="LFIW01001785">
    <property type="protein sequence ID" value="KZL80907.1"/>
    <property type="molecule type" value="Genomic_DNA"/>
</dbReference>
<reference evidence="3 4" key="1">
    <citation type="submission" date="2015-06" db="EMBL/GenBank/DDBJ databases">
        <title>Survival trade-offs in plant roots during colonization by closely related pathogenic and mutualistic fungi.</title>
        <authorList>
            <person name="Hacquard S."/>
            <person name="Kracher B."/>
            <person name="Hiruma K."/>
            <person name="Weinman A."/>
            <person name="Muench P."/>
            <person name="Garrido Oter R."/>
            <person name="Ver Loren van Themaat E."/>
            <person name="Dallerey J.-F."/>
            <person name="Damm U."/>
            <person name="Henrissat B."/>
            <person name="Lespinet O."/>
            <person name="Thon M."/>
            <person name="Kemen E."/>
            <person name="McHardy A.C."/>
            <person name="Schulze-Lefert P."/>
            <person name="O'Connell R.J."/>
        </authorList>
    </citation>
    <scope>NUCLEOTIDE SEQUENCE [LARGE SCALE GENOMIC DNA]</scope>
    <source>
        <strain evidence="3 4">MAFF 238704</strain>
    </source>
</reference>
<dbReference type="Gene3D" id="3.40.50.1110">
    <property type="entry name" value="SGNH hydrolase"/>
    <property type="match status" value="1"/>
</dbReference>
<feature type="domain" description="Fibronectin type-III" evidence="2">
    <location>
        <begin position="265"/>
        <end position="351"/>
    </location>
</feature>
<dbReference type="InterPro" id="IPR003961">
    <property type="entry name" value="FN3_dom"/>
</dbReference>
<dbReference type="InterPro" id="IPR051532">
    <property type="entry name" value="Ester_Hydrolysis_Enzymes"/>
</dbReference>
<gene>
    <name evidence="3" type="ORF">CI238_06638</name>
</gene>